<dbReference type="Pfam" id="PF22586">
    <property type="entry name" value="ANCHR-like_BBOX"/>
    <property type="match status" value="1"/>
</dbReference>
<name>A0ABY7GBE8_MYAAR</name>
<feature type="region of interest" description="Disordered" evidence="2">
    <location>
        <begin position="385"/>
        <end position="421"/>
    </location>
</feature>
<evidence type="ECO:0000259" key="3">
    <source>
        <dbReference type="SMART" id="SM00336"/>
    </source>
</evidence>
<comment type="similarity">
    <text evidence="1">Belongs to the TRAFAC class TrmE-Era-EngA-EngB-Septin-like GTPase superfamily. Septin GTPase family.</text>
</comment>
<dbReference type="InterPro" id="IPR003961">
    <property type="entry name" value="FN3_dom"/>
</dbReference>
<sequence>MASIEPDESTIGDELDMPFCEPCKESKRHVKASRYCNLCNEYLCDECTDRHKQQKVTKRHDTIDKHASNFCHECNEYLCAKCVIQHKVTKMTIHHAPVPIKNLPKGPSSNKHFCNPCSGESQEEASMYCEICTEYLCEHCVDYHKRQKATKAHILTTVLNRDIDVIPCDVCKITKTFSPSQNFCVDCEERHCKPCTEVHLRRKITKNHQISKIGDSKLSNAVHCTVCVDAVCKSKAVKYCEDCIEYMCETCTEMHQRNKLMKVHNLLAIDKIKETKCWTCEKIGSVAYCMECDKMICWQCRATHVITKKYNGHKLVSVTKGYCDETRLYCEPCEGRDLQQLASAFCLDCDRELLCSKCAKKHKARKKTQSHIVVMDIAKFEIHKEKKGETQSDKDEPEKKNYSRPQALWKEKKDYNRPGKPISSEAGSDFIDLSWGEPLNFQDGSYFQVLMKDVDPNSKWKFYNKEFTTASGKIEDINSNTKFVFRVRVVHEHGEGPYSPESDVIITFPSPASRIVYFSTKVEGENPTTYALPLTEHRAARDVIAKSRQFILGSPPILAPKEKTIILIGETGTGKSTLVDGLVNYILDVKWGDAFRYTIKDLEEEETQRCTNQALSQTEWITQYTIFPEKGGRVPYCLNIIDTPGFGDTRGLQRNQEIVEQIRKLFSAKHSKQVCVIDAICFLLRAPDARLTAIQSYIFQSIMSLFGKDIKSNICSLITFADGIDPPVLAAMKESKLPFGMYFTFNNSCLFARNVGHTSFAPMLWKMGIKSFQQFFSHLEQGKSKSLQLSKDVLDERLRLDQTTTIKDKANFTFEVDETRQKKRDLPAGQHVTNCTLCHFTCHENCDILDNDRKKGCSAMDGNGFCTVCPNKCKWDKHANTPYIFKFVTEKVKKRSGDMLKKYQEAEEVLLTHEIAFEKIVKEFDYMIDDIEYLMTTVKECNERLTSIALWPNPLSTNEYIDLMIENEKLLKKDGFIERIHTLNEFRKKELIMSDASKFTNEAQTAMRIGELRRYARDGNRINT</sequence>
<dbReference type="InterPro" id="IPR030379">
    <property type="entry name" value="G_SEPTIN_dom"/>
</dbReference>
<reference evidence="4" key="1">
    <citation type="submission" date="2022-11" db="EMBL/GenBank/DDBJ databases">
        <title>Centuries of genome instability and evolution in soft-shell clam transmissible cancer (bioRxiv).</title>
        <authorList>
            <person name="Hart S.F.M."/>
            <person name="Yonemitsu M.A."/>
            <person name="Giersch R.M."/>
            <person name="Beal B.F."/>
            <person name="Arriagada G."/>
            <person name="Davis B.W."/>
            <person name="Ostrander E.A."/>
            <person name="Goff S.P."/>
            <person name="Metzger M.J."/>
        </authorList>
    </citation>
    <scope>NUCLEOTIDE SEQUENCE</scope>
    <source>
        <strain evidence="4">MELC-2E11</strain>
        <tissue evidence="4">Siphon/mantle</tissue>
    </source>
</reference>
<dbReference type="Gene3D" id="3.30.160.60">
    <property type="entry name" value="Classic Zinc Finger"/>
    <property type="match status" value="1"/>
</dbReference>
<dbReference type="PANTHER" id="PTHR32046">
    <property type="entry name" value="G DOMAIN-CONTAINING PROTEIN"/>
    <property type="match status" value="1"/>
</dbReference>
<dbReference type="EMBL" id="CP111028">
    <property type="protein sequence ID" value="WAR30914.1"/>
    <property type="molecule type" value="Genomic_DNA"/>
</dbReference>
<evidence type="ECO:0000313" key="5">
    <source>
        <dbReference type="Proteomes" id="UP001164746"/>
    </source>
</evidence>
<feature type="domain" description="B box-type" evidence="3">
    <location>
        <begin position="219"/>
        <end position="269"/>
    </location>
</feature>
<dbReference type="PROSITE" id="PS00675">
    <property type="entry name" value="SIGMA54_INTERACT_1"/>
    <property type="match status" value="1"/>
</dbReference>
<feature type="domain" description="B box-type" evidence="3">
    <location>
        <begin position="272"/>
        <end position="318"/>
    </location>
</feature>
<evidence type="ECO:0000256" key="2">
    <source>
        <dbReference type="SAM" id="MobiDB-lite"/>
    </source>
</evidence>
<dbReference type="SMART" id="SM00336">
    <property type="entry name" value="BBOX"/>
    <property type="match status" value="6"/>
</dbReference>
<dbReference type="Pfam" id="PF00735">
    <property type="entry name" value="Septin"/>
    <property type="match status" value="1"/>
</dbReference>
<keyword evidence="5" id="KW-1185">Reference proteome</keyword>
<dbReference type="InterPro" id="IPR025662">
    <property type="entry name" value="Sigma_54_int_dom_ATP-bd_1"/>
</dbReference>
<dbReference type="Gene3D" id="2.60.40.10">
    <property type="entry name" value="Immunoglobulins"/>
    <property type="match status" value="1"/>
</dbReference>
<feature type="compositionally biased region" description="Basic and acidic residues" evidence="2">
    <location>
        <begin position="385"/>
        <end position="401"/>
    </location>
</feature>
<dbReference type="InterPro" id="IPR013783">
    <property type="entry name" value="Ig-like_fold"/>
</dbReference>
<dbReference type="InterPro" id="IPR000315">
    <property type="entry name" value="Znf_B-box"/>
</dbReference>
<dbReference type="CDD" id="cd19757">
    <property type="entry name" value="Bbox1"/>
    <property type="match status" value="2"/>
</dbReference>
<keyword evidence="1" id="KW-0547">Nucleotide-binding</keyword>
<keyword evidence="1" id="KW-0342">GTP-binding</keyword>
<dbReference type="Gene3D" id="3.40.50.300">
    <property type="entry name" value="P-loop containing nucleotide triphosphate hydrolases"/>
    <property type="match status" value="1"/>
</dbReference>
<dbReference type="SUPFAM" id="SSF49265">
    <property type="entry name" value="Fibronectin type III"/>
    <property type="match status" value="1"/>
</dbReference>
<feature type="domain" description="B box-type" evidence="3">
    <location>
        <begin position="52"/>
        <end position="100"/>
    </location>
</feature>
<proteinExistence type="inferred from homology"/>
<feature type="non-terminal residue" evidence="4">
    <location>
        <position position="1"/>
    </location>
</feature>
<accession>A0ABY7GBE8</accession>
<dbReference type="InterPro" id="IPR027417">
    <property type="entry name" value="P-loop_NTPase"/>
</dbReference>
<organism evidence="4 5">
    <name type="scientific">Mya arenaria</name>
    <name type="common">Soft-shell clam</name>
    <dbReference type="NCBI Taxonomy" id="6604"/>
    <lineage>
        <taxon>Eukaryota</taxon>
        <taxon>Metazoa</taxon>
        <taxon>Spiralia</taxon>
        <taxon>Lophotrochozoa</taxon>
        <taxon>Mollusca</taxon>
        <taxon>Bivalvia</taxon>
        <taxon>Autobranchia</taxon>
        <taxon>Heteroconchia</taxon>
        <taxon>Euheterodonta</taxon>
        <taxon>Imparidentia</taxon>
        <taxon>Neoheterodontei</taxon>
        <taxon>Myida</taxon>
        <taxon>Myoidea</taxon>
        <taxon>Myidae</taxon>
        <taxon>Mya</taxon>
    </lineage>
</organism>
<protein>
    <recommendedName>
        <fullName evidence="3">B box-type domain-containing protein</fullName>
    </recommendedName>
</protein>
<evidence type="ECO:0000256" key="1">
    <source>
        <dbReference type="RuleBase" id="RU004560"/>
    </source>
</evidence>
<feature type="domain" description="B box-type" evidence="3">
    <location>
        <begin position="163"/>
        <end position="213"/>
    </location>
</feature>
<gene>
    <name evidence="4" type="ORF">MAR_033456</name>
</gene>
<dbReference type="PANTHER" id="PTHR32046:SF11">
    <property type="entry name" value="IMMUNE-ASSOCIATED NUCLEOTIDE-BINDING PROTEIN 10-LIKE"/>
    <property type="match status" value="1"/>
</dbReference>
<dbReference type="Proteomes" id="UP001164746">
    <property type="component" value="Chromosome 17"/>
</dbReference>
<dbReference type="CDD" id="cd00063">
    <property type="entry name" value="FN3"/>
    <property type="match status" value="1"/>
</dbReference>
<feature type="domain" description="B box-type" evidence="3">
    <location>
        <begin position="109"/>
        <end position="158"/>
    </location>
</feature>
<evidence type="ECO:0000313" key="4">
    <source>
        <dbReference type="EMBL" id="WAR30914.1"/>
    </source>
</evidence>
<dbReference type="InterPro" id="IPR036116">
    <property type="entry name" value="FN3_sf"/>
</dbReference>
<dbReference type="SUPFAM" id="SSF52540">
    <property type="entry name" value="P-loop containing nucleoside triphosphate hydrolases"/>
    <property type="match status" value="1"/>
</dbReference>
<feature type="domain" description="B box-type" evidence="3">
    <location>
        <begin position="325"/>
        <end position="376"/>
    </location>
</feature>